<dbReference type="CDD" id="cd06171">
    <property type="entry name" value="Sigma70_r4"/>
    <property type="match status" value="1"/>
</dbReference>
<evidence type="ECO:0000256" key="3">
    <source>
        <dbReference type="ARBA" id="ARBA00023082"/>
    </source>
</evidence>
<dbReference type="InterPro" id="IPR007627">
    <property type="entry name" value="RNA_pol_sigma70_r2"/>
</dbReference>
<protein>
    <recommendedName>
        <fullName evidence="6">RNA polymerase sigma factor</fullName>
    </recommendedName>
</protein>
<keyword evidence="2 6" id="KW-0805">Transcription regulation</keyword>
<evidence type="ECO:0000256" key="5">
    <source>
        <dbReference type="ARBA" id="ARBA00023163"/>
    </source>
</evidence>
<dbReference type="RefSeq" id="WP_094396683.1">
    <property type="nucleotide sequence ID" value="NZ_CP016893.1"/>
</dbReference>
<dbReference type="GO" id="GO:0000428">
    <property type="term" value="C:DNA-directed RNA polymerase complex"/>
    <property type="evidence" value="ECO:0007669"/>
    <property type="project" value="UniProtKB-KW"/>
</dbReference>
<keyword evidence="7" id="KW-0240">DNA-directed RNA polymerase</keyword>
<dbReference type="GO" id="GO:0006950">
    <property type="term" value="P:response to stress"/>
    <property type="evidence" value="ECO:0007669"/>
    <property type="project" value="UniProtKB-ARBA"/>
</dbReference>
<name>A0A223HVB8_THETR</name>
<evidence type="ECO:0000256" key="4">
    <source>
        <dbReference type="ARBA" id="ARBA00023125"/>
    </source>
</evidence>
<dbReference type="Gene3D" id="1.10.10.10">
    <property type="entry name" value="Winged helix-like DNA-binding domain superfamily/Winged helix DNA-binding domain"/>
    <property type="match status" value="1"/>
</dbReference>
<sequence length="183" mass="21444">MDEKQLLLKAQEGDIESFENVLSTYQNYIYNVIYRIVDVKEDALDLTQETFIKAYINLKKFRGNSEFKTWLYRIAVNVSLDFIRKKKGVEEQLEEISDFRTPEDIFDDKVTRKIIIDELNKLKSEYKIVLILRDIEGLAYNEIAKITNTNIGTVKSRISRARNILKENLKKIPGFINAVEERG</sequence>
<keyword evidence="5 6" id="KW-0804">Transcription</keyword>
<proteinExistence type="inferred from homology"/>
<comment type="similarity">
    <text evidence="1 6">Belongs to the sigma-70 factor family. ECF subfamily.</text>
</comment>
<organism evidence="7 8">
    <name type="scientific">Thermoanaerobacterium thermosaccharolyticum</name>
    <name type="common">Clostridium thermosaccharolyticum</name>
    <dbReference type="NCBI Taxonomy" id="1517"/>
    <lineage>
        <taxon>Bacteria</taxon>
        <taxon>Bacillati</taxon>
        <taxon>Bacillota</taxon>
        <taxon>Clostridia</taxon>
        <taxon>Thermoanaerobacterales</taxon>
        <taxon>Thermoanaerobacteraceae</taxon>
        <taxon>Thermoanaerobacterium</taxon>
    </lineage>
</organism>
<reference evidence="7 8" key="1">
    <citation type="submission" date="2016-08" db="EMBL/GenBank/DDBJ databases">
        <title>A novel genetic cassette of butanologenic Thermoanaerobacterium thermosaccharolyticum that directly convert cellulose to butanol.</title>
        <authorList>
            <person name="Li T."/>
            <person name="He J."/>
        </authorList>
    </citation>
    <scope>NUCLEOTIDE SEQUENCE [LARGE SCALE GENOMIC DNA]</scope>
    <source>
        <strain evidence="7 8">TG57</strain>
    </source>
</reference>
<dbReference type="GO" id="GO:0006352">
    <property type="term" value="P:DNA-templated transcription initiation"/>
    <property type="evidence" value="ECO:0007669"/>
    <property type="project" value="InterPro"/>
</dbReference>
<keyword evidence="4 6" id="KW-0238">DNA-binding</keyword>
<dbReference type="AlphaFoldDB" id="A0A223HVB8"/>
<evidence type="ECO:0000256" key="1">
    <source>
        <dbReference type="ARBA" id="ARBA00010641"/>
    </source>
</evidence>
<gene>
    <name evidence="7" type="ORF">Thert_00161</name>
</gene>
<dbReference type="Pfam" id="PF08281">
    <property type="entry name" value="Sigma70_r4_2"/>
    <property type="match status" value="1"/>
</dbReference>
<evidence type="ECO:0000256" key="6">
    <source>
        <dbReference type="RuleBase" id="RU000716"/>
    </source>
</evidence>
<evidence type="ECO:0000256" key="2">
    <source>
        <dbReference type="ARBA" id="ARBA00023015"/>
    </source>
</evidence>
<dbReference type="InterPro" id="IPR013249">
    <property type="entry name" value="RNA_pol_sigma70_r4_t2"/>
</dbReference>
<dbReference type="GO" id="GO:0016987">
    <property type="term" value="F:sigma factor activity"/>
    <property type="evidence" value="ECO:0007669"/>
    <property type="project" value="UniProtKB-KW"/>
</dbReference>
<dbReference type="PANTHER" id="PTHR43133:SF51">
    <property type="entry name" value="RNA POLYMERASE SIGMA FACTOR"/>
    <property type="match status" value="1"/>
</dbReference>
<dbReference type="EMBL" id="CP016893">
    <property type="protein sequence ID" value="AST56409.1"/>
    <property type="molecule type" value="Genomic_DNA"/>
</dbReference>
<dbReference type="Proteomes" id="UP000214975">
    <property type="component" value="Chromosome"/>
</dbReference>
<accession>A0A223HVB8</accession>
<dbReference type="Gene3D" id="1.10.1740.10">
    <property type="match status" value="1"/>
</dbReference>
<dbReference type="InterPro" id="IPR039425">
    <property type="entry name" value="RNA_pol_sigma-70-like"/>
</dbReference>
<dbReference type="InterPro" id="IPR013325">
    <property type="entry name" value="RNA_pol_sigma_r2"/>
</dbReference>
<dbReference type="InterPro" id="IPR014284">
    <property type="entry name" value="RNA_pol_sigma-70_dom"/>
</dbReference>
<dbReference type="NCBIfam" id="TIGR02937">
    <property type="entry name" value="sigma70-ECF"/>
    <property type="match status" value="1"/>
</dbReference>
<evidence type="ECO:0000313" key="8">
    <source>
        <dbReference type="Proteomes" id="UP000214975"/>
    </source>
</evidence>
<dbReference type="Pfam" id="PF04542">
    <property type="entry name" value="Sigma70_r2"/>
    <property type="match status" value="1"/>
</dbReference>
<dbReference type="InterPro" id="IPR000838">
    <property type="entry name" value="RNA_pol_sigma70_ECF_CS"/>
</dbReference>
<dbReference type="SUPFAM" id="SSF88946">
    <property type="entry name" value="Sigma2 domain of RNA polymerase sigma factors"/>
    <property type="match status" value="1"/>
</dbReference>
<keyword evidence="3 6" id="KW-0731">Sigma factor</keyword>
<dbReference type="PANTHER" id="PTHR43133">
    <property type="entry name" value="RNA POLYMERASE ECF-TYPE SIGMA FACTO"/>
    <property type="match status" value="1"/>
</dbReference>
<dbReference type="PROSITE" id="PS01063">
    <property type="entry name" value="SIGMA70_ECF"/>
    <property type="match status" value="1"/>
</dbReference>
<dbReference type="InterPro" id="IPR013324">
    <property type="entry name" value="RNA_pol_sigma_r3/r4-like"/>
</dbReference>
<dbReference type="InterPro" id="IPR036388">
    <property type="entry name" value="WH-like_DNA-bd_sf"/>
</dbReference>
<dbReference type="GO" id="GO:0003677">
    <property type="term" value="F:DNA binding"/>
    <property type="evidence" value="ECO:0007669"/>
    <property type="project" value="UniProtKB-KW"/>
</dbReference>
<dbReference type="SUPFAM" id="SSF88659">
    <property type="entry name" value="Sigma3 and sigma4 domains of RNA polymerase sigma factors"/>
    <property type="match status" value="1"/>
</dbReference>
<evidence type="ECO:0000313" key="7">
    <source>
        <dbReference type="EMBL" id="AST56409.1"/>
    </source>
</evidence>